<protein>
    <submittedName>
        <fullName evidence="1">Uncharacterized protein</fullName>
    </submittedName>
</protein>
<sequence length="70" mass="8112">MFLAEVSRKQGRNSHFFLSFPNELSKVIKNDKIVKDYIVIIQSLFKSFNFHRTMRSPAQATFSALTIGFL</sequence>
<dbReference type="Gramene" id="KCW83042">
    <property type="protein sequence ID" value="KCW83042"/>
    <property type="gene ID" value="EUGRSUZ_B00002"/>
</dbReference>
<proteinExistence type="predicted"/>
<organism evidence="1">
    <name type="scientific">Eucalyptus grandis</name>
    <name type="common">Flooded gum</name>
    <dbReference type="NCBI Taxonomy" id="71139"/>
    <lineage>
        <taxon>Eukaryota</taxon>
        <taxon>Viridiplantae</taxon>
        <taxon>Streptophyta</taxon>
        <taxon>Embryophyta</taxon>
        <taxon>Tracheophyta</taxon>
        <taxon>Spermatophyta</taxon>
        <taxon>Magnoliopsida</taxon>
        <taxon>eudicotyledons</taxon>
        <taxon>Gunneridae</taxon>
        <taxon>Pentapetalae</taxon>
        <taxon>rosids</taxon>
        <taxon>malvids</taxon>
        <taxon>Myrtales</taxon>
        <taxon>Myrtaceae</taxon>
        <taxon>Myrtoideae</taxon>
        <taxon>Eucalypteae</taxon>
        <taxon>Eucalyptus</taxon>
    </lineage>
</organism>
<gene>
    <name evidence="1" type="ORF">EUGRSUZ_B00002</name>
</gene>
<evidence type="ECO:0000313" key="1">
    <source>
        <dbReference type="EMBL" id="KCW83042.1"/>
    </source>
</evidence>
<accession>A0A059CXG3</accession>
<dbReference type="AlphaFoldDB" id="A0A059CXG3"/>
<dbReference type="EMBL" id="KK198754">
    <property type="protein sequence ID" value="KCW83042.1"/>
    <property type="molecule type" value="Genomic_DNA"/>
</dbReference>
<name>A0A059CXG3_EUCGR</name>
<reference evidence="1" key="1">
    <citation type="submission" date="2013-07" db="EMBL/GenBank/DDBJ databases">
        <title>The genome of Eucalyptus grandis.</title>
        <authorList>
            <person name="Schmutz J."/>
            <person name="Hayes R."/>
            <person name="Myburg A."/>
            <person name="Tuskan G."/>
            <person name="Grattapaglia D."/>
            <person name="Rokhsar D.S."/>
        </authorList>
    </citation>
    <scope>NUCLEOTIDE SEQUENCE</scope>
    <source>
        <tissue evidence="1">Leaf extractions</tissue>
    </source>
</reference>
<dbReference type="InParanoid" id="A0A059CXG3"/>